<dbReference type="Proteomes" id="UP001446871">
    <property type="component" value="Unassembled WGS sequence"/>
</dbReference>
<evidence type="ECO:0000313" key="3">
    <source>
        <dbReference type="Proteomes" id="UP001446871"/>
    </source>
</evidence>
<keyword evidence="3" id="KW-1185">Reference proteome</keyword>
<proteinExistence type="inferred from homology"/>
<sequence length="599" mass="64928">MGNDTTIDAADTPGPTGYSVTAEAHCALQALVSACMSELPRELDRYIDKVTFSSTSNAGGKPCFPCPLKEQEAGCALKALEGCLVGAIVDLRYGGRQAQAQGRKIEVDPAKVTCFLMSAYITTLDGMGKTHPKIKYRLPDTDLNQAQSNLYRRLSANLYETCNTGQYYHIHGSLEASTTLRMIGLPPFLAGSNDYRQCVTVIENAVNRLSIADLELRNQKYRQAGAPALTKDQFRRTAHGQALAGIAPFTVQSLDAPSPPIPFPDITDPQHAASSSGITQCLAGIRVLELCRVIAGPTIGRSLAAHGASVLKVTSAKLPDVPFFQLDVNTGKHATSLHLKDPRDRATFEGLLATADVIIDGYRPGVLASLGYSPESLATKAQERGRGIVYVAEDCFGGSGVPGAAWSHRPGWQQIADCATGVAWEQGWFMGLEEPVVPPFPVSDYATGILGTIAALAALHRRAVSGGSWIARTSLAQYDLFLLHALGPYPPEVQEHLWDAHDRDFFELRHSDSVDEVSARALRSMKRLYPELFRDDMLHKAFSLGFGGEVAWPKEPLRVAGVTIGHVRPTRPNGYDAPSWDGWEKDESMLERVDSVSLL</sequence>
<evidence type="ECO:0008006" key="4">
    <source>
        <dbReference type="Google" id="ProtNLM"/>
    </source>
</evidence>
<comment type="similarity">
    <text evidence="1">Belongs to the CoA-transferase III family.</text>
</comment>
<protein>
    <recommendedName>
        <fullName evidence="4">CoA-transferase family III</fullName>
    </recommendedName>
</protein>
<comment type="caution">
    <text evidence="2">The sequence shown here is derived from an EMBL/GenBank/DDBJ whole genome shotgun (WGS) entry which is preliminary data.</text>
</comment>
<dbReference type="Pfam" id="PF02515">
    <property type="entry name" value="CoA_transf_3"/>
    <property type="match status" value="1"/>
</dbReference>
<dbReference type="PANTHER" id="PTHR48229">
    <property type="entry name" value="CAIB/BAIF FAMILY ENZYME (AFU_ORTHOLOGUE AFUA_1G05360)-RELATED"/>
    <property type="match status" value="1"/>
</dbReference>
<accession>A0ABR1WFK4</accession>
<name>A0ABR1WFK4_9PEZI</name>
<organism evidence="2 3">
    <name type="scientific">Apiospora saccharicola</name>
    <dbReference type="NCBI Taxonomy" id="335842"/>
    <lineage>
        <taxon>Eukaryota</taxon>
        <taxon>Fungi</taxon>
        <taxon>Dikarya</taxon>
        <taxon>Ascomycota</taxon>
        <taxon>Pezizomycotina</taxon>
        <taxon>Sordariomycetes</taxon>
        <taxon>Xylariomycetidae</taxon>
        <taxon>Amphisphaeriales</taxon>
        <taxon>Apiosporaceae</taxon>
        <taxon>Apiospora</taxon>
    </lineage>
</organism>
<dbReference type="EMBL" id="JAQQWM010000001">
    <property type="protein sequence ID" value="KAK8081802.1"/>
    <property type="molecule type" value="Genomic_DNA"/>
</dbReference>
<dbReference type="InterPro" id="IPR023606">
    <property type="entry name" value="CoA-Trfase_III_dom_1_sf"/>
</dbReference>
<dbReference type="SUPFAM" id="SSF89796">
    <property type="entry name" value="CoA-transferase family III (CaiB/BaiF)"/>
    <property type="match status" value="2"/>
</dbReference>
<reference evidence="2 3" key="1">
    <citation type="submission" date="2023-01" db="EMBL/GenBank/DDBJ databases">
        <title>Analysis of 21 Apiospora genomes using comparative genomics revels a genus with tremendous synthesis potential of carbohydrate active enzymes and secondary metabolites.</title>
        <authorList>
            <person name="Sorensen T."/>
        </authorList>
    </citation>
    <scope>NUCLEOTIDE SEQUENCE [LARGE SCALE GENOMIC DNA]</scope>
    <source>
        <strain evidence="2 3">CBS 83171</strain>
    </source>
</reference>
<dbReference type="InterPro" id="IPR052985">
    <property type="entry name" value="CoA-trans_III_biosynth/detox"/>
</dbReference>
<dbReference type="PANTHER" id="PTHR48229:SF1">
    <property type="entry name" value="ALPHA METHYLACYL-COA RACEMASE-RELATED"/>
    <property type="match status" value="1"/>
</dbReference>
<dbReference type="Gene3D" id="3.40.50.10540">
    <property type="entry name" value="Crotonobetainyl-coa:carnitine coa-transferase, domain 1"/>
    <property type="match status" value="1"/>
</dbReference>
<evidence type="ECO:0000313" key="2">
    <source>
        <dbReference type="EMBL" id="KAK8081802.1"/>
    </source>
</evidence>
<evidence type="ECO:0000256" key="1">
    <source>
        <dbReference type="ARBA" id="ARBA00008383"/>
    </source>
</evidence>
<gene>
    <name evidence="2" type="ORF">PG996_000583</name>
</gene>
<dbReference type="InterPro" id="IPR003673">
    <property type="entry name" value="CoA-Trfase_fam_III"/>
</dbReference>